<dbReference type="Pfam" id="PF20710">
    <property type="entry name" value="DUF6824"/>
    <property type="match status" value="1"/>
</dbReference>
<name>A0AAD2JG98_9STRA</name>
<dbReference type="InterPro" id="IPR036865">
    <property type="entry name" value="CRAL-TRIO_dom_sf"/>
</dbReference>
<dbReference type="Gene3D" id="3.40.525.10">
    <property type="entry name" value="CRAL-TRIO lipid binding domain"/>
    <property type="match status" value="1"/>
</dbReference>
<dbReference type="InterPro" id="IPR036273">
    <property type="entry name" value="CRAL/TRIO_N_dom_sf"/>
</dbReference>
<dbReference type="GO" id="GO:1902936">
    <property type="term" value="F:phosphatidylinositol bisphosphate binding"/>
    <property type="evidence" value="ECO:0007669"/>
    <property type="project" value="TreeGrafter"/>
</dbReference>
<protein>
    <recommendedName>
        <fullName evidence="1">CRAL/TRIO N-terminal domain-containing protein</fullName>
    </recommendedName>
</protein>
<dbReference type="GO" id="GO:0016020">
    <property type="term" value="C:membrane"/>
    <property type="evidence" value="ECO:0007669"/>
    <property type="project" value="TreeGrafter"/>
</dbReference>
<dbReference type="AlphaFoldDB" id="A0AAD2JG98"/>
<dbReference type="SUPFAM" id="SSF46938">
    <property type="entry name" value="CRAL/TRIO N-terminal domain"/>
    <property type="match status" value="1"/>
</dbReference>
<dbReference type="Proteomes" id="UP001295423">
    <property type="component" value="Unassembled WGS sequence"/>
</dbReference>
<sequence length="446" mass="50316">MNKPHPNPKLNNLSMKERENGIHDLHGVADIPQENGALVRSTLEQLRKQLSLNDSVAIDDSELIKFLRAENFDTPKACGRLNRFSTFQTKLFGKHGRMRVSELDEEDSKILQSGSMQLLPERDNAGRAIIMCLGAMKQQLKTSLESDLRCLSLLVSKAAKDEETQKRGVVVVYYALAQRAYDGRNNRPVQLLKAFESLPARVVATHFCYDNSAMKPLLNLLSNHMETKMLCRFRSHYGQHAECQYSLMSFGIPKECLPIDAFGQVDLTNHQMLLKRIKLEEEQHPPGTTDSGHNPVAEGKIKAEKFLIPGYLDIILGRGQHAKNTPGHQRFKQLIEAQQPRYEAAEKSLKTVVADAILKELKEAGCRFLKPRPQGGWVQVNDDAGREKINHAFRNLRNNSRRAAAAAASTTQSCSRKRAFEDDLDSEMYRPFKLTADFSASDFFPL</sequence>
<dbReference type="PANTHER" id="PTHR10174">
    <property type="entry name" value="ALPHA-TOCOPHEROL TRANSFER PROTEIN-RELATED"/>
    <property type="match status" value="1"/>
</dbReference>
<dbReference type="InterPro" id="IPR049227">
    <property type="entry name" value="DUF6824"/>
</dbReference>
<keyword evidence="3" id="KW-1185">Reference proteome</keyword>
<dbReference type="SMART" id="SM01100">
    <property type="entry name" value="CRAL_TRIO_N"/>
    <property type="match status" value="1"/>
</dbReference>
<reference evidence="2" key="1">
    <citation type="submission" date="2023-08" db="EMBL/GenBank/DDBJ databases">
        <authorList>
            <person name="Audoor S."/>
            <person name="Bilcke G."/>
        </authorList>
    </citation>
    <scope>NUCLEOTIDE SEQUENCE</scope>
</reference>
<proteinExistence type="predicted"/>
<evidence type="ECO:0000313" key="2">
    <source>
        <dbReference type="EMBL" id="CAJ1947157.1"/>
    </source>
</evidence>
<dbReference type="PANTHER" id="PTHR10174:SF208">
    <property type="entry name" value="CRAL-TRIO DOMAIN-CONTAINING PROTEIN DDB_G0278031"/>
    <property type="match status" value="1"/>
</dbReference>
<dbReference type="InterPro" id="IPR011074">
    <property type="entry name" value="CRAL/TRIO_N_dom"/>
</dbReference>
<organism evidence="2 3">
    <name type="scientific">Cylindrotheca closterium</name>
    <dbReference type="NCBI Taxonomy" id="2856"/>
    <lineage>
        <taxon>Eukaryota</taxon>
        <taxon>Sar</taxon>
        <taxon>Stramenopiles</taxon>
        <taxon>Ochrophyta</taxon>
        <taxon>Bacillariophyta</taxon>
        <taxon>Bacillariophyceae</taxon>
        <taxon>Bacillariophycidae</taxon>
        <taxon>Bacillariales</taxon>
        <taxon>Bacillariaceae</taxon>
        <taxon>Cylindrotheca</taxon>
    </lineage>
</organism>
<dbReference type="Gene3D" id="1.10.8.20">
    <property type="entry name" value="N-terminal domain of phosphatidylinositol transfer protein sec14p"/>
    <property type="match status" value="1"/>
</dbReference>
<feature type="domain" description="CRAL/TRIO N-terminal" evidence="1">
    <location>
        <begin position="59"/>
        <end position="84"/>
    </location>
</feature>
<evidence type="ECO:0000313" key="3">
    <source>
        <dbReference type="Proteomes" id="UP001295423"/>
    </source>
</evidence>
<dbReference type="EMBL" id="CAKOGP040001725">
    <property type="protein sequence ID" value="CAJ1947157.1"/>
    <property type="molecule type" value="Genomic_DNA"/>
</dbReference>
<gene>
    <name evidence="2" type="ORF">CYCCA115_LOCUS11006</name>
</gene>
<evidence type="ECO:0000259" key="1">
    <source>
        <dbReference type="SMART" id="SM01100"/>
    </source>
</evidence>
<accession>A0AAD2JG98</accession>
<comment type="caution">
    <text evidence="2">The sequence shown here is derived from an EMBL/GenBank/DDBJ whole genome shotgun (WGS) entry which is preliminary data.</text>
</comment>